<organism evidence="1 2">
    <name type="scientific">Stieleria marina</name>
    <dbReference type="NCBI Taxonomy" id="1930275"/>
    <lineage>
        <taxon>Bacteria</taxon>
        <taxon>Pseudomonadati</taxon>
        <taxon>Planctomycetota</taxon>
        <taxon>Planctomycetia</taxon>
        <taxon>Pirellulales</taxon>
        <taxon>Pirellulaceae</taxon>
        <taxon>Stieleria</taxon>
    </lineage>
</organism>
<dbReference type="AlphaFoldDB" id="A0A517NML3"/>
<name>A0A517NML3_9BACT</name>
<sequence>MRRLLKNFVPRPLKRFILENETIRRQQAVDRLAKVPIQKKHIENCELVLNRFEMLQRLGSQAVVAELGVNRGEFSETIIQELAPEKLHLVDIWHTERYNDGLYREIQAKFATEIESGKVEIHRDLSTDAAPAFADDYFDLVYIDTDHSYETTRDELNAYASKVKPNGILSGHDYSMGNWVGSFRYGVIEAVHEFCVQSNWELRYLTCEPLESQSFAIRRIQ</sequence>
<gene>
    <name evidence="1" type="ORF">K239x_03020</name>
</gene>
<dbReference type="Pfam" id="PF13578">
    <property type="entry name" value="Methyltransf_24"/>
    <property type="match status" value="1"/>
</dbReference>
<evidence type="ECO:0000313" key="2">
    <source>
        <dbReference type="Proteomes" id="UP000319817"/>
    </source>
</evidence>
<dbReference type="OrthoDB" id="292252at2"/>
<reference evidence="1 2" key="1">
    <citation type="submission" date="2019-02" db="EMBL/GenBank/DDBJ databases">
        <title>Deep-cultivation of Planctomycetes and their phenomic and genomic characterization uncovers novel biology.</title>
        <authorList>
            <person name="Wiegand S."/>
            <person name="Jogler M."/>
            <person name="Boedeker C."/>
            <person name="Pinto D."/>
            <person name="Vollmers J."/>
            <person name="Rivas-Marin E."/>
            <person name="Kohn T."/>
            <person name="Peeters S.H."/>
            <person name="Heuer A."/>
            <person name="Rast P."/>
            <person name="Oberbeckmann S."/>
            <person name="Bunk B."/>
            <person name="Jeske O."/>
            <person name="Meyerdierks A."/>
            <person name="Storesund J.E."/>
            <person name="Kallscheuer N."/>
            <person name="Luecker S."/>
            <person name="Lage O.M."/>
            <person name="Pohl T."/>
            <person name="Merkel B.J."/>
            <person name="Hornburger P."/>
            <person name="Mueller R.-W."/>
            <person name="Bruemmer F."/>
            <person name="Labrenz M."/>
            <person name="Spormann A.M."/>
            <person name="Op den Camp H."/>
            <person name="Overmann J."/>
            <person name="Amann R."/>
            <person name="Jetten M.S.M."/>
            <person name="Mascher T."/>
            <person name="Medema M.H."/>
            <person name="Devos D.P."/>
            <person name="Kaster A.-K."/>
            <person name="Ovreas L."/>
            <person name="Rohde M."/>
            <person name="Galperin M.Y."/>
            <person name="Jogler C."/>
        </authorList>
    </citation>
    <scope>NUCLEOTIDE SEQUENCE [LARGE SCALE GENOMIC DNA]</scope>
    <source>
        <strain evidence="1 2">K23_9</strain>
    </source>
</reference>
<protein>
    <submittedName>
        <fullName evidence="1">Uncharacterized protein</fullName>
    </submittedName>
</protein>
<accession>A0A517NML3</accession>
<dbReference type="Proteomes" id="UP000319817">
    <property type="component" value="Chromosome"/>
</dbReference>
<dbReference type="RefSeq" id="WP_145415917.1">
    <property type="nucleotide sequence ID" value="NZ_CP036526.1"/>
</dbReference>
<dbReference type="InterPro" id="IPR029063">
    <property type="entry name" value="SAM-dependent_MTases_sf"/>
</dbReference>
<dbReference type="EMBL" id="CP036526">
    <property type="protein sequence ID" value="QDT08364.1"/>
    <property type="molecule type" value="Genomic_DNA"/>
</dbReference>
<dbReference type="SUPFAM" id="SSF53335">
    <property type="entry name" value="S-adenosyl-L-methionine-dependent methyltransferases"/>
    <property type="match status" value="1"/>
</dbReference>
<evidence type="ECO:0000313" key="1">
    <source>
        <dbReference type="EMBL" id="QDT08364.1"/>
    </source>
</evidence>
<keyword evidence="2" id="KW-1185">Reference proteome</keyword>
<proteinExistence type="predicted"/>
<dbReference type="Gene3D" id="3.40.50.150">
    <property type="entry name" value="Vaccinia Virus protein VP39"/>
    <property type="match status" value="1"/>
</dbReference>